<feature type="region of interest" description="Disordered" evidence="1">
    <location>
        <begin position="226"/>
        <end position="293"/>
    </location>
</feature>
<feature type="compositionally biased region" description="Pro residues" evidence="1">
    <location>
        <begin position="267"/>
        <end position="283"/>
    </location>
</feature>
<comment type="caution">
    <text evidence="2">The sequence shown here is derived from an EMBL/GenBank/DDBJ whole genome shotgun (WGS) entry which is preliminary data.</text>
</comment>
<dbReference type="Proteomes" id="UP001221142">
    <property type="component" value="Unassembled WGS sequence"/>
</dbReference>
<feature type="compositionally biased region" description="Low complexity" evidence="1">
    <location>
        <begin position="429"/>
        <end position="440"/>
    </location>
</feature>
<protein>
    <submittedName>
        <fullName evidence="2">Uncharacterized protein</fullName>
    </submittedName>
</protein>
<feature type="compositionally biased region" description="Polar residues" evidence="1">
    <location>
        <begin position="407"/>
        <end position="424"/>
    </location>
</feature>
<keyword evidence="3" id="KW-1185">Reference proteome</keyword>
<evidence type="ECO:0000313" key="2">
    <source>
        <dbReference type="EMBL" id="KAJ7644212.1"/>
    </source>
</evidence>
<gene>
    <name evidence="2" type="ORF">FB45DRAFT_897239</name>
</gene>
<evidence type="ECO:0000313" key="3">
    <source>
        <dbReference type="Proteomes" id="UP001221142"/>
    </source>
</evidence>
<sequence>MSEAIPDAEDGVPSPESTDPSSLRALALSTLKRRKLPAVDTAGISSLPQRPPTTDPSLQLDYGQDDIGSSPTDVEMPPPSLKPSLPDLGDGLTREEGEISDSEEASSKAAAKRALAMAQAVVKVESPPHNLLDRTSDIATVSLGECIVDPDHVRPGLSLNQGQYDTAKDIVLDLLGWGVPPDYLVDCNLSREIVYYVFSELNLRLPHNFDIAGLIPYTPAHVAMHSRPLSATPPAPAQPANPTPTRLHPSLPPKPLTGLNDIIAPRPSGPSSPPSHPSSPPPSTNDKSSLHDIEQQRRQELLARKAVQASRKTKPLSDASSTASSHAPADLLGVQEQDVDVDADVEMTPAIPTEAVDDFLKTIGEKSLTPEASIQPESNDNMDVDEIPGFSSAVASIPDQLVISPAGSPSSATPNHSLAQSDALRTSGETDTTTTTLELDQPSSDEQLSQHQALQRKGSKRPTAADFDDFDAGSRNGHRHHHGSGSMPNALRRKAASFASVSGHRKLVIDLSDSEGENGEDYVMQDPAEWDGGSGYSSPAPGRLPAAPGGGRATPPVMTPAALMEKEKEIRKMRELIAEREKNRKQKVVTRSSTFRQENEEVNGSSTPHPSNGSLQEDDLAPVDKHVLPDAVPAESASTSSSTTPTPIGSLFSRLQPASIPLIL</sequence>
<feature type="region of interest" description="Disordered" evidence="1">
    <location>
        <begin position="402"/>
        <end position="499"/>
    </location>
</feature>
<feature type="compositionally biased region" description="Low complexity" evidence="1">
    <location>
        <begin position="638"/>
        <end position="647"/>
    </location>
</feature>
<dbReference type="EMBL" id="JARKIF010000003">
    <property type="protein sequence ID" value="KAJ7644212.1"/>
    <property type="molecule type" value="Genomic_DNA"/>
</dbReference>
<name>A0AAD7CB64_9AGAR</name>
<feature type="compositionally biased region" description="Polar residues" evidence="1">
    <location>
        <begin position="441"/>
        <end position="453"/>
    </location>
</feature>
<feature type="region of interest" description="Disordered" evidence="1">
    <location>
        <begin position="305"/>
        <end position="334"/>
    </location>
</feature>
<dbReference type="AlphaFoldDB" id="A0AAD7CB64"/>
<evidence type="ECO:0000256" key="1">
    <source>
        <dbReference type="SAM" id="MobiDB-lite"/>
    </source>
</evidence>
<feature type="region of interest" description="Disordered" evidence="1">
    <location>
        <begin position="511"/>
        <end position="557"/>
    </location>
</feature>
<feature type="compositionally biased region" description="Pro residues" evidence="1">
    <location>
        <begin position="231"/>
        <end position="242"/>
    </location>
</feature>
<feature type="compositionally biased region" description="Polar residues" evidence="1">
    <location>
        <begin position="589"/>
        <end position="615"/>
    </location>
</feature>
<organism evidence="2 3">
    <name type="scientific">Roridomyces roridus</name>
    <dbReference type="NCBI Taxonomy" id="1738132"/>
    <lineage>
        <taxon>Eukaryota</taxon>
        <taxon>Fungi</taxon>
        <taxon>Dikarya</taxon>
        <taxon>Basidiomycota</taxon>
        <taxon>Agaricomycotina</taxon>
        <taxon>Agaricomycetes</taxon>
        <taxon>Agaricomycetidae</taxon>
        <taxon>Agaricales</taxon>
        <taxon>Marasmiineae</taxon>
        <taxon>Mycenaceae</taxon>
        <taxon>Roridomyces</taxon>
    </lineage>
</organism>
<proteinExistence type="predicted"/>
<accession>A0AAD7CB64</accession>
<reference evidence="2" key="1">
    <citation type="submission" date="2023-03" db="EMBL/GenBank/DDBJ databases">
        <title>Massive genome expansion in bonnet fungi (Mycena s.s.) driven by repeated elements and novel gene families across ecological guilds.</title>
        <authorList>
            <consortium name="Lawrence Berkeley National Laboratory"/>
            <person name="Harder C.B."/>
            <person name="Miyauchi S."/>
            <person name="Viragh M."/>
            <person name="Kuo A."/>
            <person name="Thoen E."/>
            <person name="Andreopoulos B."/>
            <person name="Lu D."/>
            <person name="Skrede I."/>
            <person name="Drula E."/>
            <person name="Henrissat B."/>
            <person name="Morin E."/>
            <person name="Kohler A."/>
            <person name="Barry K."/>
            <person name="LaButti K."/>
            <person name="Morin E."/>
            <person name="Salamov A."/>
            <person name="Lipzen A."/>
            <person name="Mereny Z."/>
            <person name="Hegedus B."/>
            <person name="Baldrian P."/>
            <person name="Stursova M."/>
            <person name="Weitz H."/>
            <person name="Taylor A."/>
            <person name="Grigoriev I.V."/>
            <person name="Nagy L.G."/>
            <person name="Martin F."/>
            <person name="Kauserud H."/>
        </authorList>
    </citation>
    <scope>NUCLEOTIDE SEQUENCE</scope>
    <source>
        <strain evidence="2">9284</strain>
    </source>
</reference>
<feature type="compositionally biased region" description="Acidic residues" evidence="1">
    <location>
        <begin position="1"/>
        <end position="10"/>
    </location>
</feature>
<feature type="region of interest" description="Disordered" evidence="1">
    <location>
        <begin position="574"/>
        <end position="658"/>
    </location>
</feature>
<feature type="region of interest" description="Disordered" evidence="1">
    <location>
        <begin position="1"/>
        <end position="108"/>
    </location>
</feature>